<dbReference type="InterPro" id="IPR016167">
    <property type="entry name" value="FAD-bd_PCMH_sub1"/>
</dbReference>
<evidence type="ECO:0000313" key="8">
    <source>
        <dbReference type="Proteomes" id="UP001501598"/>
    </source>
</evidence>
<protein>
    <submittedName>
        <fullName evidence="7">FAD-binding oxidoreductase</fullName>
    </submittedName>
</protein>
<accession>A0ABP8REE3</accession>
<dbReference type="Pfam" id="PF01565">
    <property type="entry name" value="FAD_binding_4"/>
    <property type="match status" value="1"/>
</dbReference>
<dbReference type="EMBL" id="BAABGT010000004">
    <property type="protein sequence ID" value="GAA4536397.1"/>
    <property type="molecule type" value="Genomic_DNA"/>
</dbReference>
<dbReference type="InterPro" id="IPR006094">
    <property type="entry name" value="Oxid_FAD_bind_N"/>
</dbReference>
<gene>
    <name evidence="7" type="ORF">GCM10023175_03260</name>
</gene>
<evidence type="ECO:0000256" key="5">
    <source>
        <dbReference type="ARBA" id="ARBA00023002"/>
    </source>
</evidence>
<dbReference type="PANTHER" id="PTHR42973">
    <property type="entry name" value="BINDING OXIDOREDUCTASE, PUTATIVE (AFU_ORTHOLOGUE AFUA_1G17690)-RELATED"/>
    <property type="match status" value="1"/>
</dbReference>
<evidence type="ECO:0000259" key="6">
    <source>
        <dbReference type="PROSITE" id="PS51387"/>
    </source>
</evidence>
<evidence type="ECO:0000256" key="2">
    <source>
        <dbReference type="ARBA" id="ARBA00005466"/>
    </source>
</evidence>
<dbReference type="SUPFAM" id="SSF56176">
    <property type="entry name" value="FAD-binding/transporter-associated domain-like"/>
    <property type="match status" value="1"/>
</dbReference>
<dbReference type="Proteomes" id="UP001501598">
    <property type="component" value="Unassembled WGS sequence"/>
</dbReference>
<comment type="cofactor">
    <cofactor evidence="1">
        <name>FAD</name>
        <dbReference type="ChEBI" id="CHEBI:57692"/>
    </cofactor>
</comment>
<dbReference type="InterPro" id="IPR036318">
    <property type="entry name" value="FAD-bd_PCMH-like_sf"/>
</dbReference>
<keyword evidence="3" id="KW-0285">Flavoprotein</keyword>
<evidence type="ECO:0000256" key="3">
    <source>
        <dbReference type="ARBA" id="ARBA00022630"/>
    </source>
</evidence>
<comment type="similarity">
    <text evidence="2">Belongs to the oxygen-dependent FAD-linked oxidoreductase family.</text>
</comment>
<keyword evidence="8" id="KW-1185">Reference proteome</keyword>
<evidence type="ECO:0000256" key="1">
    <source>
        <dbReference type="ARBA" id="ARBA00001974"/>
    </source>
</evidence>
<reference evidence="8" key="1">
    <citation type="journal article" date="2019" name="Int. J. Syst. Evol. Microbiol.">
        <title>The Global Catalogue of Microorganisms (GCM) 10K type strain sequencing project: providing services to taxonomists for standard genome sequencing and annotation.</title>
        <authorList>
            <consortium name="The Broad Institute Genomics Platform"/>
            <consortium name="The Broad Institute Genome Sequencing Center for Infectious Disease"/>
            <person name="Wu L."/>
            <person name="Ma J."/>
        </authorList>
    </citation>
    <scope>NUCLEOTIDE SEQUENCE [LARGE SCALE GENOMIC DNA]</scope>
    <source>
        <strain evidence="8">JCM 17906</strain>
    </source>
</reference>
<dbReference type="Gene3D" id="3.30.465.10">
    <property type="match status" value="1"/>
</dbReference>
<dbReference type="RefSeq" id="WP_345411939.1">
    <property type="nucleotide sequence ID" value="NZ_BAABGT010000004.1"/>
</dbReference>
<comment type="caution">
    <text evidence="7">The sequence shown here is derived from an EMBL/GenBank/DDBJ whole genome shotgun (WGS) entry which is preliminary data.</text>
</comment>
<dbReference type="InterPro" id="IPR012951">
    <property type="entry name" value="BBE"/>
</dbReference>
<keyword evidence="5" id="KW-0560">Oxidoreductase</keyword>
<evidence type="ECO:0000256" key="4">
    <source>
        <dbReference type="ARBA" id="ARBA00022827"/>
    </source>
</evidence>
<dbReference type="Gene3D" id="3.30.43.10">
    <property type="entry name" value="Uridine Diphospho-n-acetylenolpyruvylglucosamine Reductase, domain 2"/>
    <property type="match status" value="1"/>
</dbReference>
<dbReference type="InterPro" id="IPR016169">
    <property type="entry name" value="FAD-bd_PCMH_sub2"/>
</dbReference>
<dbReference type="Pfam" id="PF08031">
    <property type="entry name" value="BBE"/>
    <property type="match status" value="1"/>
</dbReference>
<keyword evidence="4" id="KW-0274">FAD</keyword>
<dbReference type="PROSITE" id="PS51387">
    <property type="entry name" value="FAD_PCMH"/>
    <property type="match status" value="1"/>
</dbReference>
<dbReference type="InterPro" id="IPR016166">
    <property type="entry name" value="FAD-bd_PCMH"/>
</dbReference>
<evidence type="ECO:0000313" key="7">
    <source>
        <dbReference type="EMBL" id="GAA4536397.1"/>
    </source>
</evidence>
<feature type="domain" description="FAD-binding PCMH-type" evidence="6">
    <location>
        <begin position="39"/>
        <end position="209"/>
    </location>
</feature>
<organism evidence="7 8">
    <name type="scientific">Pseudonocardia xishanensis</name>
    <dbReference type="NCBI Taxonomy" id="630995"/>
    <lineage>
        <taxon>Bacteria</taxon>
        <taxon>Bacillati</taxon>
        <taxon>Actinomycetota</taxon>
        <taxon>Actinomycetes</taxon>
        <taxon>Pseudonocardiales</taxon>
        <taxon>Pseudonocardiaceae</taxon>
        <taxon>Pseudonocardia</taxon>
    </lineage>
</organism>
<dbReference type="SUPFAM" id="SSF55103">
    <property type="entry name" value="FAD-linked oxidases, C-terminal domain"/>
    <property type="match status" value="1"/>
</dbReference>
<sequence>MTSTAPSDVEDLRRVMTGPVFTPDDADYDEVRKVLNADIDLRPAVVARCAGVDDVVTAVRYAQRNGLEIAVRSGAHNLAGLSSVEDGLVVDLSGMRSVEVDPVARRARVQGGALLADLDAATQEYGLAVPSGLVGHTGVGGLTLGGGMGWLTRKAGLAIDNLVSAEIVVADGSVLRLSESENADLFWAIRGGGGNFGVVTEFEFRLHEAGPMVQFGMLLWPLEQGMPALRALREVVADLPPEVNAMIAGLSVPPVPFVADEHHGMPAVGAILVGFGSDEEFESVANRIRQALPPLIDAVMPLPYTALQSLFDDANGWGKYFYEKSCRLPDFTDEAIEVILEQMPRRASAESVLLSYRLDAAYSAASEDATAFGGTREPHYAVFLIGISSDPALLPAERAWARSLWEGLRPASLGIGTYINGMTEPEPERVLASYGRDKHARLAEIKGRYDPGNVFHRNANIKPA</sequence>
<dbReference type="InterPro" id="IPR050416">
    <property type="entry name" value="FAD-linked_Oxidoreductase"/>
</dbReference>
<dbReference type="InterPro" id="IPR016164">
    <property type="entry name" value="FAD-linked_Oxase-like_C"/>
</dbReference>
<dbReference type="Gene3D" id="3.40.462.20">
    <property type="match status" value="1"/>
</dbReference>
<proteinExistence type="inferred from homology"/>
<dbReference type="PANTHER" id="PTHR42973:SF39">
    <property type="entry name" value="FAD-BINDING PCMH-TYPE DOMAIN-CONTAINING PROTEIN"/>
    <property type="match status" value="1"/>
</dbReference>
<name>A0ABP8REE3_9PSEU</name>